<dbReference type="InterPro" id="IPR001077">
    <property type="entry name" value="COMT_C"/>
</dbReference>
<sequence>MSGIAEIVALADLISSTVKDVVAEYGAAGVNLPSLSSTTPGPFETPESTPPKLTKAIKTLDAACSQLMYTVGSPGHVIANKCYAIQEPACMLVAVDSKIADHLLNKPEGLHVDELSKLTGVDSGKLARVLRLLCTKHCFAEIKPNVFVNNRLSMKLVSSDPLSALVGHITDEAGVAALALNDTLQDPEMTHSQTPDASPFKRRMHPKNATRFNQCMAGWGSVTGNGMLPKVYPWATLPKDTVICDVGGGYGHHTIDLVKEFPHLKVVVQDLPSVVEEGRQSLADNKDLSVSLKQRVEHIPFDFFKDSPVKDCDIYYLAHIVHDWPLAECKKILDNIRKVAKPSSRLFIHEFVLQYAAAEAGTNVEKAPAPLLPNWGVGRVRQYNQDINMMICLNSQERTLAEFTEMGAASGFEFVKLWDLGEAGVVEFKPKA</sequence>
<feature type="domain" description="O-methyltransferase C-terminal" evidence="4">
    <location>
        <begin position="191"/>
        <end position="413"/>
    </location>
</feature>
<keyword evidence="7" id="KW-1185">Reference proteome</keyword>
<name>A0AAD7FNR9_9AGAR</name>
<dbReference type="Gene3D" id="3.40.50.150">
    <property type="entry name" value="Vaccinia Virus protein VP39"/>
    <property type="match status" value="1"/>
</dbReference>
<dbReference type="CDD" id="cd02440">
    <property type="entry name" value="AdoMet_MTases"/>
    <property type="match status" value="1"/>
</dbReference>
<feature type="domain" description="O-methyltransferase dimerisation" evidence="5">
    <location>
        <begin position="87"/>
        <end position="158"/>
    </location>
</feature>
<proteinExistence type="predicted"/>
<evidence type="ECO:0000256" key="2">
    <source>
        <dbReference type="ARBA" id="ARBA00022679"/>
    </source>
</evidence>
<dbReference type="PANTHER" id="PTHR43712">
    <property type="entry name" value="PUTATIVE (AFU_ORTHOLOGUE AFUA_4G14580)-RELATED"/>
    <property type="match status" value="1"/>
</dbReference>
<dbReference type="AlphaFoldDB" id="A0AAD7FNR9"/>
<accession>A0AAD7FNR9</accession>
<dbReference type="Pfam" id="PF00891">
    <property type="entry name" value="Methyltransf_2"/>
    <property type="match status" value="1"/>
</dbReference>
<evidence type="ECO:0000256" key="1">
    <source>
        <dbReference type="ARBA" id="ARBA00022603"/>
    </source>
</evidence>
<gene>
    <name evidence="6" type="ORF">FB45DRAFT_909196</name>
</gene>
<keyword evidence="2" id="KW-0808">Transferase</keyword>
<dbReference type="InterPro" id="IPR029063">
    <property type="entry name" value="SAM-dependent_MTases_sf"/>
</dbReference>
<dbReference type="PROSITE" id="PS51683">
    <property type="entry name" value="SAM_OMT_II"/>
    <property type="match status" value="1"/>
</dbReference>
<protein>
    <submittedName>
        <fullName evidence="6">S-adenosyl-L-methionine-dependent methyltransferase</fullName>
    </submittedName>
</protein>
<dbReference type="SUPFAM" id="SSF46785">
    <property type="entry name" value="Winged helix' DNA-binding domain"/>
    <property type="match status" value="1"/>
</dbReference>
<comment type="caution">
    <text evidence="6">The sequence shown here is derived from an EMBL/GenBank/DDBJ whole genome shotgun (WGS) entry which is preliminary data.</text>
</comment>
<reference evidence="6" key="1">
    <citation type="submission" date="2023-03" db="EMBL/GenBank/DDBJ databases">
        <title>Massive genome expansion in bonnet fungi (Mycena s.s.) driven by repeated elements and novel gene families across ecological guilds.</title>
        <authorList>
            <consortium name="Lawrence Berkeley National Laboratory"/>
            <person name="Harder C.B."/>
            <person name="Miyauchi S."/>
            <person name="Viragh M."/>
            <person name="Kuo A."/>
            <person name="Thoen E."/>
            <person name="Andreopoulos B."/>
            <person name="Lu D."/>
            <person name="Skrede I."/>
            <person name="Drula E."/>
            <person name="Henrissat B."/>
            <person name="Morin E."/>
            <person name="Kohler A."/>
            <person name="Barry K."/>
            <person name="LaButti K."/>
            <person name="Morin E."/>
            <person name="Salamov A."/>
            <person name="Lipzen A."/>
            <person name="Mereny Z."/>
            <person name="Hegedus B."/>
            <person name="Baldrian P."/>
            <person name="Stursova M."/>
            <person name="Weitz H."/>
            <person name="Taylor A."/>
            <person name="Grigoriev I.V."/>
            <person name="Nagy L.G."/>
            <person name="Martin F."/>
            <person name="Kauserud H."/>
        </authorList>
    </citation>
    <scope>NUCLEOTIDE SEQUENCE</scope>
    <source>
        <strain evidence="6">9284</strain>
    </source>
</reference>
<evidence type="ECO:0000256" key="3">
    <source>
        <dbReference type="ARBA" id="ARBA00022691"/>
    </source>
</evidence>
<evidence type="ECO:0000259" key="5">
    <source>
        <dbReference type="Pfam" id="PF08100"/>
    </source>
</evidence>
<dbReference type="EMBL" id="JARKIF010000007">
    <property type="protein sequence ID" value="KAJ7634566.1"/>
    <property type="molecule type" value="Genomic_DNA"/>
</dbReference>
<dbReference type="GO" id="GO:0032259">
    <property type="term" value="P:methylation"/>
    <property type="evidence" value="ECO:0007669"/>
    <property type="project" value="UniProtKB-KW"/>
</dbReference>
<dbReference type="GO" id="GO:0008171">
    <property type="term" value="F:O-methyltransferase activity"/>
    <property type="evidence" value="ECO:0007669"/>
    <property type="project" value="InterPro"/>
</dbReference>
<keyword evidence="1 6" id="KW-0489">Methyltransferase</keyword>
<dbReference type="Gene3D" id="1.10.10.10">
    <property type="entry name" value="Winged helix-like DNA-binding domain superfamily/Winged helix DNA-binding domain"/>
    <property type="match status" value="1"/>
</dbReference>
<evidence type="ECO:0000313" key="7">
    <source>
        <dbReference type="Proteomes" id="UP001221142"/>
    </source>
</evidence>
<evidence type="ECO:0000313" key="6">
    <source>
        <dbReference type="EMBL" id="KAJ7634566.1"/>
    </source>
</evidence>
<dbReference type="InterPro" id="IPR036390">
    <property type="entry name" value="WH_DNA-bd_sf"/>
</dbReference>
<dbReference type="PANTHER" id="PTHR43712:SF2">
    <property type="entry name" value="O-METHYLTRANSFERASE CICE"/>
    <property type="match status" value="1"/>
</dbReference>
<dbReference type="InterPro" id="IPR036388">
    <property type="entry name" value="WH-like_DNA-bd_sf"/>
</dbReference>
<dbReference type="InterPro" id="IPR016461">
    <property type="entry name" value="COMT-like"/>
</dbReference>
<dbReference type="SUPFAM" id="SSF53335">
    <property type="entry name" value="S-adenosyl-L-methionine-dependent methyltransferases"/>
    <property type="match status" value="1"/>
</dbReference>
<organism evidence="6 7">
    <name type="scientific">Roridomyces roridus</name>
    <dbReference type="NCBI Taxonomy" id="1738132"/>
    <lineage>
        <taxon>Eukaryota</taxon>
        <taxon>Fungi</taxon>
        <taxon>Dikarya</taxon>
        <taxon>Basidiomycota</taxon>
        <taxon>Agaricomycotina</taxon>
        <taxon>Agaricomycetes</taxon>
        <taxon>Agaricomycetidae</taxon>
        <taxon>Agaricales</taxon>
        <taxon>Marasmiineae</taxon>
        <taxon>Mycenaceae</taxon>
        <taxon>Roridomyces</taxon>
    </lineage>
</organism>
<dbReference type="Pfam" id="PF08100">
    <property type="entry name" value="Dimerisation"/>
    <property type="match status" value="1"/>
</dbReference>
<keyword evidence="3" id="KW-0949">S-adenosyl-L-methionine</keyword>
<dbReference type="InterPro" id="IPR012967">
    <property type="entry name" value="COMT_dimerisation"/>
</dbReference>
<evidence type="ECO:0000259" key="4">
    <source>
        <dbReference type="Pfam" id="PF00891"/>
    </source>
</evidence>
<dbReference type="Proteomes" id="UP001221142">
    <property type="component" value="Unassembled WGS sequence"/>
</dbReference>